<comment type="similarity">
    <text evidence="1">Belongs to the sulfatase family.</text>
</comment>
<dbReference type="Gene3D" id="3.40.720.10">
    <property type="entry name" value="Alkaline Phosphatase, subunit A"/>
    <property type="match status" value="1"/>
</dbReference>
<proteinExistence type="inferred from homology"/>
<evidence type="ECO:0000256" key="3">
    <source>
        <dbReference type="PIRSR" id="PIRSR600917-52"/>
    </source>
</evidence>
<evidence type="ECO:0000313" key="6">
    <source>
        <dbReference type="Proteomes" id="UP001055105"/>
    </source>
</evidence>
<comment type="PTM">
    <text evidence="3">The conversion to 3-oxoalanine (also known as C-formylglycine, FGly), of a serine or cysteine residue in prokaryotes and of a cysteine residue in eukaryotes, is critical for catalytic activity.</text>
</comment>
<evidence type="ECO:0000256" key="2">
    <source>
        <dbReference type="ARBA" id="ARBA00022801"/>
    </source>
</evidence>
<evidence type="ECO:0000259" key="4">
    <source>
        <dbReference type="Pfam" id="PF00884"/>
    </source>
</evidence>
<dbReference type="InterPro" id="IPR017850">
    <property type="entry name" value="Alkaline_phosphatase_core_sf"/>
</dbReference>
<dbReference type="PANTHER" id="PTHR43751:SF6">
    <property type="entry name" value="N-ACETYLGALACTOSAMINE-6-O-SULFATASE"/>
    <property type="match status" value="1"/>
</dbReference>
<dbReference type="RefSeq" id="WP_244077011.1">
    <property type="nucleotide sequence ID" value="NZ_AP025581.1"/>
</dbReference>
<evidence type="ECO:0000313" key="5">
    <source>
        <dbReference type="EMBL" id="GKI20214.1"/>
    </source>
</evidence>
<dbReference type="PROSITE" id="PS00149">
    <property type="entry name" value="SULFATASE_2"/>
    <property type="match status" value="1"/>
</dbReference>
<dbReference type="Proteomes" id="UP001055105">
    <property type="component" value="Unassembled WGS sequence"/>
</dbReference>
<reference evidence="5" key="1">
    <citation type="submission" date="2022-01" db="EMBL/GenBank/DDBJ databases">
        <title>Novel bile acid biosynthetic pathways are enriched in the microbiome of centenarians.</title>
        <authorList>
            <person name="Sato Y."/>
            <person name="Atarashi K."/>
            <person name="Plichta R.D."/>
            <person name="Arai Y."/>
            <person name="Sasajima S."/>
            <person name="Kearney M.S."/>
            <person name="Suda W."/>
            <person name="Takeshita K."/>
            <person name="Sasaki T."/>
            <person name="Okamoto S."/>
            <person name="Skelly N.A."/>
            <person name="Okamura Y."/>
            <person name="Vlamakis H."/>
            <person name="Li Y."/>
            <person name="Tanoue T."/>
            <person name="Takei H."/>
            <person name="Nittono H."/>
            <person name="Narushima S."/>
            <person name="Irie J."/>
            <person name="Itoh H."/>
            <person name="Moriya K."/>
            <person name="Sugiura Y."/>
            <person name="Suematsu M."/>
            <person name="Moritoki N."/>
            <person name="Shibata S."/>
            <person name="Littman R.D."/>
            <person name="Fischbach A.M."/>
            <person name="Uwamino Y."/>
            <person name="Inoue T."/>
            <person name="Honda A."/>
            <person name="Hattori M."/>
            <person name="Murai T."/>
            <person name="Xavier J.R."/>
            <person name="Hirose N."/>
            <person name="Honda K."/>
        </authorList>
    </citation>
    <scope>NUCLEOTIDE SEQUENCE</scope>
    <source>
        <strain evidence="5">CE91-St16</strain>
    </source>
</reference>
<gene>
    <name evidence="5" type="ORF">CE91St16_31220</name>
</gene>
<feature type="modified residue" description="3-oxoalanine (Ser)" evidence="3">
    <location>
        <position position="80"/>
    </location>
</feature>
<dbReference type="InterPro" id="IPR052701">
    <property type="entry name" value="GAG_Ulvan_Degrading_Sulfatases"/>
</dbReference>
<protein>
    <submittedName>
        <fullName evidence="5">Arylsulfatase</fullName>
    </submittedName>
</protein>
<dbReference type="InterPro" id="IPR000917">
    <property type="entry name" value="Sulfatase_N"/>
</dbReference>
<dbReference type="AlphaFoldDB" id="A0AA37NPQ6"/>
<dbReference type="PANTHER" id="PTHR43751">
    <property type="entry name" value="SULFATASE"/>
    <property type="match status" value="1"/>
</dbReference>
<comment type="caution">
    <text evidence="5">The sequence shown here is derived from an EMBL/GenBank/DDBJ whole genome shotgun (WGS) entry which is preliminary data.</text>
</comment>
<dbReference type="InterPro" id="IPR024607">
    <property type="entry name" value="Sulfatase_CS"/>
</dbReference>
<feature type="domain" description="Sulfatase N-terminal" evidence="4">
    <location>
        <begin position="32"/>
        <end position="406"/>
    </location>
</feature>
<dbReference type="EMBL" id="BQOL01000002">
    <property type="protein sequence ID" value="GKI20214.1"/>
    <property type="molecule type" value="Genomic_DNA"/>
</dbReference>
<accession>A0AA37NPQ6</accession>
<organism evidence="5 6">
    <name type="scientific">Alistipes finegoldii</name>
    <dbReference type="NCBI Taxonomy" id="214856"/>
    <lineage>
        <taxon>Bacteria</taxon>
        <taxon>Pseudomonadati</taxon>
        <taxon>Bacteroidota</taxon>
        <taxon>Bacteroidia</taxon>
        <taxon>Bacteroidales</taxon>
        <taxon>Rikenellaceae</taxon>
        <taxon>Alistipes</taxon>
    </lineage>
</organism>
<sequence>MRKWRYIVPVVGGCLPLAAAGQGAAEKPASRPNVLLIYADDVGFGDLSCNGYGSVPTPHVERLAREGIRFTNAHCAASTSTPARYSMLTGEFAWRRPGTGVARGDAAAIIPASCYTMADLFRDCGYRTAVVGKWHLGLGSQTGAQNWNEEVRPNPADLGFGYSYIMAATADRTPCIFMENGRGVNLDPADPVEVSYERNFPGEPTGRDNPELLRMDPSEGHDQSIVNGISRIGYMRGGRSALWRDEYIADSIACHAVRFIGDCAASGEPFFLYFATNDIHVPRVPHPRFAGKSGLGPRGDAILSFDWSVGRVLTALDSLGLAENTLVILSSDNGPVVDDGYRDGARELLGAHKPGGDFRGGKYSIYEAGTRVPCIVRWPGAVPAGVVTDALAGQVDWFASLAAMLGATLPEGAAPDSEEHLATWLRGGKGRAVLAYQSNNENVTVTDGRWKYVPPFTGPRYAWGTGIELGNSPGDQLYDMQADPEERRNLAAEHPDVVERLRGELRKLGFRFKK</sequence>
<dbReference type="PROSITE" id="PS00523">
    <property type="entry name" value="SULFATASE_1"/>
    <property type="match status" value="1"/>
</dbReference>
<dbReference type="Gene3D" id="3.30.1120.10">
    <property type="match status" value="1"/>
</dbReference>
<dbReference type="GO" id="GO:0016787">
    <property type="term" value="F:hydrolase activity"/>
    <property type="evidence" value="ECO:0007669"/>
    <property type="project" value="UniProtKB-KW"/>
</dbReference>
<keyword evidence="2" id="KW-0378">Hydrolase</keyword>
<evidence type="ECO:0000256" key="1">
    <source>
        <dbReference type="ARBA" id="ARBA00008779"/>
    </source>
</evidence>
<dbReference type="SUPFAM" id="SSF53649">
    <property type="entry name" value="Alkaline phosphatase-like"/>
    <property type="match status" value="1"/>
</dbReference>
<name>A0AA37NPQ6_9BACT</name>
<dbReference type="Pfam" id="PF00884">
    <property type="entry name" value="Sulfatase"/>
    <property type="match status" value="1"/>
</dbReference>